<comment type="catalytic activity">
    <reaction evidence="1">
        <text>Hydrolysis of (1-&gt;3)-beta-D-glucosidic linkages in (1-&gt;3)-beta-D-glucans.</text>
        <dbReference type="EC" id="3.2.1.39"/>
    </reaction>
</comment>
<dbReference type="GO" id="GO:0009277">
    <property type="term" value="C:fungal-type cell wall"/>
    <property type="evidence" value="ECO:0007669"/>
    <property type="project" value="TreeGrafter"/>
</dbReference>
<evidence type="ECO:0000256" key="7">
    <source>
        <dbReference type="ARBA" id="ARBA00022512"/>
    </source>
</evidence>
<evidence type="ECO:0000256" key="10">
    <source>
        <dbReference type="ARBA" id="ARBA00022801"/>
    </source>
</evidence>
<dbReference type="EMBL" id="JAFIQS010000004">
    <property type="protein sequence ID" value="KAG5170602.1"/>
    <property type="molecule type" value="Genomic_DNA"/>
</dbReference>
<keyword evidence="8" id="KW-0964">Secreted</keyword>
<dbReference type="SUPFAM" id="SSF51445">
    <property type="entry name" value="(Trans)glycosidases"/>
    <property type="match status" value="1"/>
</dbReference>
<evidence type="ECO:0000256" key="19">
    <source>
        <dbReference type="RuleBase" id="RU004335"/>
    </source>
</evidence>
<dbReference type="Pfam" id="PF00332">
    <property type="entry name" value="Glyco_hydro_17"/>
    <property type="match status" value="1"/>
</dbReference>
<keyword evidence="6" id="KW-1003">Cell membrane</keyword>
<evidence type="ECO:0000256" key="12">
    <source>
        <dbReference type="ARBA" id="ARBA00023180"/>
    </source>
</evidence>
<dbReference type="PANTHER" id="PTHR16631:SF17">
    <property type="entry name" value="GLUCAN ENDO-1,3-BETA-GLUCOSIDASE BTGC"/>
    <property type="match status" value="1"/>
</dbReference>
<reference evidence="20" key="1">
    <citation type="submission" date="2021-02" db="EMBL/GenBank/DDBJ databases">
        <title>Psilocybe cubensis genome.</title>
        <authorList>
            <person name="Mckernan K.J."/>
            <person name="Crawford S."/>
            <person name="Trippe A."/>
            <person name="Kane L.T."/>
            <person name="Mclaughlin S."/>
        </authorList>
    </citation>
    <scope>NUCLEOTIDE SEQUENCE [LARGE SCALE GENOMIC DNA]</scope>
    <source>
        <strain evidence="20">MGC-MH-2018</strain>
    </source>
</reference>
<dbReference type="InterPro" id="IPR000490">
    <property type="entry name" value="Glyco_hydro_17"/>
</dbReference>
<evidence type="ECO:0000256" key="9">
    <source>
        <dbReference type="ARBA" id="ARBA00022729"/>
    </source>
</evidence>
<dbReference type="GO" id="GO:0071555">
    <property type="term" value="P:cell wall organization"/>
    <property type="evidence" value="ECO:0007669"/>
    <property type="project" value="UniProtKB-KW"/>
</dbReference>
<evidence type="ECO:0000256" key="6">
    <source>
        <dbReference type="ARBA" id="ARBA00022475"/>
    </source>
</evidence>
<evidence type="ECO:0000256" key="17">
    <source>
        <dbReference type="ARBA" id="ARBA00042373"/>
    </source>
</evidence>
<evidence type="ECO:0000256" key="2">
    <source>
        <dbReference type="ARBA" id="ARBA00004191"/>
    </source>
</evidence>
<evidence type="ECO:0000256" key="18">
    <source>
        <dbReference type="ARBA" id="ARBA00043078"/>
    </source>
</evidence>
<keyword evidence="12" id="KW-0325">Glycoprotein</keyword>
<dbReference type="GO" id="GO:0005576">
    <property type="term" value="C:extracellular region"/>
    <property type="evidence" value="ECO:0007669"/>
    <property type="project" value="TreeGrafter"/>
</dbReference>
<dbReference type="EC" id="3.2.1.39" evidence="5"/>
<protein>
    <recommendedName>
        <fullName evidence="5">glucan endo-1,3-beta-D-glucosidase</fullName>
        <ecNumber evidence="5">3.2.1.39</ecNumber>
    </recommendedName>
    <alternativeName>
        <fullName evidence="18">Endo-1,3-beta-glucanase btgC</fullName>
    </alternativeName>
    <alternativeName>
        <fullName evidence="17">Laminarinase btgC</fullName>
    </alternativeName>
</protein>
<comment type="caution">
    <text evidence="20">The sequence shown here is derived from an EMBL/GenBank/DDBJ whole genome shotgun (WGS) entry which is preliminary data.</text>
</comment>
<evidence type="ECO:0000256" key="1">
    <source>
        <dbReference type="ARBA" id="ARBA00000382"/>
    </source>
</evidence>
<keyword evidence="7" id="KW-0134">Cell wall</keyword>
<dbReference type="AlphaFoldDB" id="A0A8H7Y0M8"/>
<comment type="similarity">
    <text evidence="4 19">Belongs to the glycosyl hydrolase 17 family.</text>
</comment>
<keyword evidence="10" id="KW-0378">Hydrolase</keyword>
<name>A0A8H7Y0M8_PSICU</name>
<dbReference type="GO" id="GO:0005886">
    <property type="term" value="C:plasma membrane"/>
    <property type="evidence" value="ECO:0007669"/>
    <property type="project" value="UniProtKB-SubCell"/>
</dbReference>
<accession>A0A8H7Y0M8</accession>
<evidence type="ECO:0000256" key="8">
    <source>
        <dbReference type="ARBA" id="ARBA00022525"/>
    </source>
</evidence>
<comment type="subcellular location">
    <subcellularLocation>
        <location evidence="3">Cell membrane</location>
        <topology evidence="3">Single-pass type II membrane protein</topology>
    </subcellularLocation>
    <subcellularLocation>
        <location evidence="2">Secreted</location>
        <location evidence="2">Cell wall</location>
    </subcellularLocation>
</comment>
<keyword evidence="9" id="KW-0732">Signal</keyword>
<evidence type="ECO:0000256" key="13">
    <source>
        <dbReference type="ARBA" id="ARBA00023277"/>
    </source>
</evidence>
<evidence type="ECO:0000256" key="14">
    <source>
        <dbReference type="ARBA" id="ARBA00023316"/>
    </source>
</evidence>
<dbReference type="InterPro" id="IPR050732">
    <property type="entry name" value="Beta-glucan_modifiers"/>
</dbReference>
<dbReference type="InterPro" id="IPR017853">
    <property type="entry name" value="GH"/>
</dbReference>
<keyword evidence="14" id="KW-0961">Cell wall biogenesis/degradation</keyword>
<sequence>MSGLAVSNSPGGTTAYGCRSQAQWNKLVNDAKSQGFKIIRIIGFDCSALELASSAAATAGLQIMAGIFAQFGTIAASSSQIDNDVQRFRAAYTKYGAGRYVGLTIGNEVQDSVGNIMAKVYSVRGYLKSVGVQTPVSTVHTWVDIRNNPALCGADFVGANAHAFFDGGVNSGQAGSFLYNTVKPALQAACPGKKIYITESGWPSRGGNNRNAVASVPDEHNAISSINCAARDTSMTIFAFEYDDQLWKNGGAIEQSFGIFGKILPGDALNAYPDPTLSKHNNNSISFCTYSYDVDTHGIADVQEAPLPHQQTYQTYQHRVDPTDYTIIPMQSTDGDTHTPVTQTPIRQWMDDEAYEAVPITSGRTAVLPVSYSLHR</sequence>
<evidence type="ECO:0000256" key="4">
    <source>
        <dbReference type="ARBA" id="ARBA00008773"/>
    </source>
</evidence>
<dbReference type="GO" id="GO:0042973">
    <property type="term" value="F:glucan endo-1,3-beta-D-glucosidase activity"/>
    <property type="evidence" value="ECO:0007669"/>
    <property type="project" value="UniProtKB-EC"/>
</dbReference>
<evidence type="ECO:0000256" key="3">
    <source>
        <dbReference type="ARBA" id="ARBA00004401"/>
    </source>
</evidence>
<evidence type="ECO:0000256" key="11">
    <source>
        <dbReference type="ARBA" id="ARBA00023136"/>
    </source>
</evidence>
<dbReference type="PANTHER" id="PTHR16631">
    <property type="entry name" value="GLUCAN 1,3-BETA-GLUCOSIDASE"/>
    <property type="match status" value="1"/>
</dbReference>
<evidence type="ECO:0000256" key="15">
    <source>
        <dbReference type="ARBA" id="ARBA00023326"/>
    </source>
</evidence>
<proteinExistence type="inferred from homology"/>
<dbReference type="Gene3D" id="3.20.20.80">
    <property type="entry name" value="Glycosidases"/>
    <property type="match status" value="1"/>
</dbReference>
<gene>
    <name evidence="20" type="ORF">JR316_004991</name>
</gene>
<dbReference type="GO" id="GO:0009986">
    <property type="term" value="C:cell surface"/>
    <property type="evidence" value="ECO:0007669"/>
    <property type="project" value="TreeGrafter"/>
</dbReference>
<dbReference type="GO" id="GO:0000272">
    <property type="term" value="P:polysaccharide catabolic process"/>
    <property type="evidence" value="ECO:0007669"/>
    <property type="project" value="UniProtKB-KW"/>
</dbReference>
<comment type="function">
    <text evidence="16">Glucanases play a role in cell expansion during growth, in cell-cell fusion during mating, and in spore release during sporulation. This enzyme may be involved in beta-glucan degradation. Active on laminarin and lichenan.</text>
</comment>
<evidence type="ECO:0000256" key="16">
    <source>
        <dbReference type="ARBA" id="ARBA00037649"/>
    </source>
</evidence>
<keyword evidence="13" id="KW-0119">Carbohydrate metabolism</keyword>
<keyword evidence="15" id="KW-0624">Polysaccharide degradation</keyword>
<evidence type="ECO:0000313" key="20">
    <source>
        <dbReference type="EMBL" id="KAG5170602.1"/>
    </source>
</evidence>
<evidence type="ECO:0000256" key="5">
    <source>
        <dbReference type="ARBA" id="ARBA00012780"/>
    </source>
</evidence>
<keyword evidence="11" id="KW-0472">Membrane</keyword>
<organism evidence="20">
    <name type="scientific">Psilocybe cubensis</name>
    <name type="common">Psychedelic mushroom</name>
    <name type="synonym">Stropharia cubensis</name>
    <dbReference type="NCBI Taxonomy" id="181762"/>
    <lineage>
        <taxon>Eukaryota</taxon>
        <taxon>Fungi</taxon>
        <taxon>Dikarya</taxon>
        <taxon>Basidiomycota</taxon>
        <taxon>Agaricomycotina</taxon>
        <taxon>Agaricomycetes</taxon>
        <taxon>Agaricomycetidae</taxon>
        <taxon>Agaricales</taxon>
        <taxon>Agaricineae</taxon>
        <taxon>Strophariaceae</taxon>
        <taxon>Psilocybe</taxon>
    </lineage>
</organism>